<evidence type="ECO:0000313" key="1">
    <source>
        <dbReference type="EMBL" id="OTP75139.1"/>
    </source>
</evidence>
<proteinExistence type="predicted"/>
<protein>
    <submittedName>
        <fullName evidence="2">Uncharacterized protein</fullName>
    </submittedName>
</protein>
<evidence type="ECO:0000313" key="3">
    <source>
        <dbReference type="Proteomes" id="UP000194546"/>
    </source>
</evidence>
<reference evidence="1 3" key="1">
    <citation type="submission" date="2017-03" db="EMBL/GenBank/DDBJ databases">
        <title>Genome analysis of strain PAMC 26510.</title>
        <authorList>
            <person name="Oh H.-M."/>
            <person name="Yang J.-A."/>
        </authorList>
    </citation>
    <scope>NUCLEOTIDE SEQUENCE [LARGE SCALE GENOMIC DNA]</scope>
    <source>
        <strain evidence="1 3">PAMC 26510</strain>
    </source>
</reference>
<organism evidence="2 4">
    <name type="scientific">Caballeronia sordidicola</name>
    <name type="common">Burkholderia sordidicola</name>
    <dbReference type="NCBI Taxonomy" id="196367"/>
    <lineage>
        <taxon>Bacteria</taxon>
        <taxon>Pseudomonadati</taxon>
        <taxon>Pseudomonadota</taxon>
        <taxon>Betaproteobacteria</taxon>
        <taxon>Burkholderiales</taxon>
        <taxon>Burkholderiaceae</taxon>
        <taxon>Caballeronia</taxon>
    </lineage>
</organism>
<dbReference type="Proteomes" id="UP000194546">
    <property type="component" value="Unassembled WGS sequence"/>
</dbReference>
<gene>
    <name evidence="1" type="ORF">PAMC26510_14460</name>
    <name evidence="2" type="ORF">PAMC26577_04095</name>
</gene>
<evidence type="ECO:0000313" key="2">
    <source>
        <dbReference type="EMBL" id="OTP78784.1"/>
    </source>
</evidence>
<accession>A0A242N5T1</accession>
<dbReference type="Proteomes" id="UP000195221">
    <property type="component" value="Unassembled WGS sequence"/>
</dbReference>
<comment type="caution">
    <text evidence="2">The sequence shown here is derived from an EMBL/GenBank/DDBJ whole genome shotgun (WGS) entry which is preliminary data.</text>
</comment>
<dbReference type="EMBL" id="NBTZ01000022">
    <property type="protein sequence ID" value="OTP78784.1"/>
    <property type="molecule type" value="Genomic_DNA"/>
</dbReference>
<name>A0A242N5T1_CABSO</name>
<dbReference type="AlphaFoldDB" id="A0A242N5T1"/>
<dbReference type="EMBL" id="NBTY01000075">
    <property type="protein sequence ID" value="OTP75139.1"/>
    <property type="molecule type" value="Genomic_DNA"/>
</dbReference>
<sequence>MHNSIYSKDLRATQNFTLLRIVDIWPYEEGDLADFVFHLRQSRGSLQ</sequence>
<evidence type="ECO:0000313" key="4">
    <source>
        <dbReference type="Proteomes" id="UP000195221"/>
    </source>
</evidence>
<reference evidence="2 4" key="2">
    <citation type="submission" date="2017-03" db="EMBL/GenBank/DDBJ databases">
        <title>Genome analysis of strain PAMC 26577.</title>
        <authorList>
            <person name="Oh H.-M."/>
            <person name="Yang J.-A."/>
        </authorList>
    </citation>
    <scope>NUCLEOTIDE SEQUENCE [LARGE SCALE GENOMIC DNA]</scope>
    <source>
        <strain evidence="2 4">PAMC 26577</strain>
    </source>
</reference>